<dbReference type="Proteomes" id="UP000019335">
    <property type="component" value="Chromosome 2"/>
</dbReference>
<name>W7UAR9_9STRA</name>
<organism evidence="3 4">
    <name type="scientific">Nannochloropsis gaditana</name>
    <dbReference type="NCBI Taxonomy" id="72520"/>
    <lineage>
        <taxon>Eukaryota</taxon>
        <taxon>Sar</taxon>
        <taxon>Stramenopiles</taxon>
        <taxon>Ochrophyta</taxon>
        <taxon>Eustigmatophyceae</taxon>
        <taxon>Eustigmatales</taxon>
        <taxon>Monodopsidaceae</taxon>
        <taxon>Nannochloropsis</taxon>
    </lineage>
</organism>
<keyword evidence="2" id="KW-1133">Transmembrane helix</keyword>
<evidence type="ECO:0000256" key="1">
    <source>
        <dbReference type="SAM" id="MobiDB-lite"/>
    </source>
</evidence>
<keyword evidence="4" id="KW-1185">Reference proteome</keyword>
<keyword evidence="2" id="KW-0472">Membrane</keyword>
<feature type="region of interest" description="Disordered" evidence="1">
    <location>
        <begin position="1"/>
        <end position="25"/>
    </location>
</feature>
<keyword evidence="2" id="KW-0812">Transmembrane</keyword>
<comment type="caution">
    <text evidence="3">The sequence shown here is derived from an EMBL/GenBank/DDBJ whole genome shotgun (WGS) entry which is preliminary data.</text>
</comment>
<sequence>MLVTDSTSGEASWPPQRRNTVSPSISPRKHITLTSLFVFGLLSCLVLLPVEAIKRASTPAGNKASRPSPSPPNPKTRPTDDEKSPSPHPPLRQAKRRDTCENHSHGEALTIHLLLSDGQDRVLSLPPATTPQTLRHHLLAQGLVASHQADGLRVRRQKPGGRPFTKGLATLTGLQEGDTILLPPSSSPSSPPSSSSSSFVPYPDCIRLSARTPLSWPGSLSIPPP</sequence>
<reference evidence="3 4" key="1">
    <citation type="journal article" date="2014" name="Mol. Plant">
        <title>Chromosome Scale Genome Assembly and Transcriptome Profiling of Nannochloropsis gaditana in Nitrogen Depletion.</title>
        <authorList>
            <person name="Corteggiani Carpinelli E."/>
            <person name="Telatin A."/>
            <person name="Vitulo N."/>
            <person name="Forcato C."/>
            <person name="D'Angelo M."/>
            <person name="Schiavon R."/>
            <person name="Vezzi A."/>
            <person name="Giacometti G.M."/>
            <person name="Morosinotto T."/>
            <person name="Valle G."/>
        </authorList>
    </citation>
    <scope>NUCLEOTIDE SEQUENCE [LARGE SCALE GENOMIC DNA]</scope>
    <source>
        <strain evidence="3 4">B-31</strain>
    </source>
</reference>
<feature type="compositionally biased region" description="Polar residues" evidence="1">
    <location>
        <begin position="1"/>
        <end position="10"/>
    </location>
</feature>
<feature type="region of interest" description="Disordered" evidence="1">
    <location>
        <begin position="178"/>
        <end position="199"/>
    </location>
</feature>
<evidence type="ECO:0000313" key="3">
    <source>
        <dbReference type="EMBL" id="EWM30034.1"/>
    </source>
</evidence>
<protein>
    <recommendedName>
        <fullName evidence="5">Ubiquitin-like domain-containing protein</fullName>
    </recommendedName>
</protein>
<evidence type="ECO:0008006" key="5">
    <source>
        <dbReference type="Google" id="ProtNLM"/>
    </source>
</evidence>
<dbReference type="AlphaFoldDB" id="W7UAR9"/>
<feature type="transmembrane region" description="Helical" evidence="2">
    <location>
        <begin position="31"/>
        <end position="50"/>
    </location>
</feature>
<evidence type="ECO:0000256" key="2">
    <source>
        <dbReference type="SAM" id="Phobius"/>
    </source>
</evidence>
<gene>
    <name evidence="3" type="ORF">Naga_100718g1</name>
</gene>
<evidence type="ECO:0000313" key="4">
    <source>
        <dbReference type="Proteomes" id="UP000019335"/>
    </source>
</evidence>
<feature type="region of interest" description="Disordered" evidence="1">
    <location>
        <begin position="57"/>
        <end position="102"/>
    </location>
</feature>
<dbReference type="EMBL" id="AZIL01000070">
    <property type="protein sequence ID" value="EWM30034.1"/>
    <property type="molecule type" value="Genomic_DNA"/>
</dbReference>
<accession>W7UAR9</accession>
<dbReference type="OrthoDB" id="10536352at2759"/>
<proteinExistence type="predicted"/>